<dbReference type="NCBIfam" id="NF003819">
    <property type="entry name" value="PRK05412.1"/>
    <property type="match status" value="1"/>
</dbReference>
<evidence type="ECO:0000313" key="4">
    <source>
        <dbReference type="EMBL" id="OZY86209.1"/>
    </source>
</evidence>
<dbReference type="GO" id="GO:0000166">
    <property type="term" value="F:nucleotide binding"/>
    <property type="evidence" value="ECO:0007669"/>
    <property type="project" value="UniProtKB-UniRule"/>
</dbReference>
<dbReference type="InterPro" id="IPR035571">
    <property type="entry name" value="UPF0234-like_C"/>
</dbReference>
<organism evidence="4 5">
    <name type="scientific">Cellvibrio mixtus</name>
    <dbReference type="NCBI Taxonomy" id="39650"/>
    <lineage>
        <taxon>Bacteria</taxon>
        <taxon>Pseudomonadati</taxon>
        <taxon>Pseudomonadota</taxon>
        <taxon>Gammaproteobacteria</taxon>
        <taxon>Cellvibrionales</taxon>
        <taxon>Cellvibrionaceae</taxon>
        <taxon>Cellvibrio</taxon>
    </lineage>
</organism>
<comment type="caution">
    <text evidence="4">The sequence shown here is derived from an EMBL/GenBank/DDBJ whole genome shotgun (WGS) entry which is preliminary data.</text>
</comment>
<dbReference type="RefSeq" id="WP_078043549.1">
    <property type="nucleotide sequence ID" value="NZ_NHNI01000001.1"/>
</dbReference>
<reference evidence="5" key="1">
    <citation type="submission" date="2017-05" db="EMBL/GenBank/DDBJ databases">
        <authorList>
            <person name="Barney B.M."/>
        </authorList>
    </citation>
    <scope>NUCLEOTIDE SEQUENCE [LARGE SCALE GENOMIC DNA]</scope>
    <source>
        <strain evidence="5">PSBB022</strain>
    </source>
</reference>
<dbReference type="HAMAP" id="MF_00632">
    <property type="entry name" value="UPF0234"/>
    <property type="match status" value="1"/>
</dbReference>
<dbReference type="PANTHER" id="PTHR30476:SF0">
    <property type="entry name" value="UPF0234 PROTEIN YAJQ"/>
    <property type="match status" value="1"/>
</dbReference>
<dbReference type="EMBL" id="NHNI01000001">
    <property type="protein sequence ID" value="OZY86209.1"/>
    <property type="molecule type" value="Genomic_DNA"/>
</dbReference>
<sequence length="160" mass="18086">MPSFDVVSEVDKHNLTNAIDQTQRLITNRFDFKGVNATFERKEYEITITADAEMQLDQMLDVLRPNMAKNGIDVSCLDIGPIKTAGKQVKRDITVRTGIDKELAKKIVALVKEKKLKVQASIQGEQVRVTGKKRDDLQECIAALRAAEFGMPMQFENFRD</sequence>
<dbReference type="Gene3D" id="3.30.70.990">
    <property type="entry name" value="YajQ-like, domain 2"/>
    <property type="match status" value="1"/>
</dbReference>
<protein>
    <recommendedName>
        <fullName evidence="3">Nucleotide-binding protein CBP51_04030</fullName>
    </recommendedName>
</protein>
<accession>A0A266QA39</accession>
<keyword evidence="1 3" id="KW-0547">Nucleotide-binding</keyword>
<dbReference type="InterPro" id="IPR036183">
    <property type="entry name" value="YajQ-like_sf"/>
</dbReference>
<gene>
    <name evidence="4" type="ORF">CBP51_04030</name>
</gene>
<dbReference type="InterPro" id="IPR035570">
    <property type="entry name" value="UPF0234_N"/>
</dbReference>
<dbReference type="GO" id="GO:0005829">
    <property type="term" value="C:cytosol"/>
    <property type="evidence" value="ECO:0007669"/>
    <property type="project" value="TreeGrafter"/>
</dbReference>
<dbReference type="Pfam" id="PF04461">
    <property type="entry name" value="YajQ"/>
    <property type="match status" value="1"/>
</dbReference>
<dbReference type="PANTHER" id="PTHR30476">
    <property type="entry name" value="UPF0234 PROTEIN YAJQ"/>
    <property type="match status" value="1"/>
</dbReference>
<dbReference type="AlphaFoldDB" id="A0A266QA39"/>
<dbReference type="Proteomes" id="UP000216101">
    <property type="component" value="Unassembled WGS sequence"/>
</dbReference>
<evidence type="ECO:0000256" key="3">
    <source>
        <dbReference type="HAMAP-Rule" id="MF_00632"/>
    </source>
</evidence>
<evidence type="ECO:0000256" key="1">
    <source>
        <dbReference type="ARBA" id="ARBA00022741"/>
    </source>
</evidence>
<dbReference type="STRING" id="1209072.GCA_000766945_02731"/>
<keyword evidence="5" id="KW-1185">Reference proteome</keyword>
<dbReference type="SUPFAM" id="SSF89963">
    <property type="entry name" value="YajQ-like"/>
    <property type="match status" value="2"/>
</dbReference>
<proteinExistence type="inferred from homology"/>
<comment type="function">
    <text evidence="3">Nucleotide-binding protein.</text>
</comment>
<dbReference type="Gene3D" id="3.30.70.860">
    <property type="match status" value="1"/>
</dbReference>
<comment type="similarity">
    <text evidence="2 3">Belongs to the YajQ family.</text>
</comment>
<dbReference type="CDD" id="cd11740">
    <property type="entry name" value="YajQ_like"/>
    <property type="match status" value="1"/>
</dbReference>
<name>A0A266QA39_9GAMM</name>
<dbReference type="InterPro" id="IPR007551">
    <property type="entry name" value="YajQ/Smlt4090-like"/>
</dbReference>
<evidence type="ECO:0000313" key="5">
    <source>
        <dbReference type="Proteomes" id="UP000216101"/>
    </source>
</evidence>
<evidence type="ECO:0000256" key="2">
    <source>
        <dbReference type="ARBA" id="ARBA00093450"/>
    </source>
</evidence>